<proteinExistence type="predicted"/>
<dbReference type="EMBL" id="BARW01022979">
    <property type="protein sequence ID" value="GAI90441.1"/>
    <property type="molecule type" value="Genomic_DNA"/>
</dbReference>
<sequence>MTTIRQGKEHYVKLTLRREEAPGIEPEPIEVDKEGFINVQGRLLFADEMKEGSENIKLKDERGNIFKIKVPSGMMSDIVRPMWESEVMVSGFRKAGWITLEDIKRIKE</sequence>
<reference evidence="1" key="1">
    <citation type="journal article" date="2014" name="Front. Microbiol.">
        <title>High frequency of phylogenetically diverse reductive dehalogenase-homologous genes in deep subseafloor sedimentary metagenomes.</title>
        <authorList>
            <person name="Kawai M."/>
            <person name="Futagami T."/>
            <person name="Toyoda A."/>
            <person name="Takaki Y."/>
            <person name="Nishi S."/>
            <person name="Hori S."/>
            <person name="Arai W."/>
            <person name="Tsubouchi T."/>
            <person name="Morono Y."/>
            <person name="Uchiyama I."/>
            <person name="Ito T."/>
            <person name="Fujiyama A."/>
            <person name="Inagaki F."/>
            <person name="Takami H."/>
        </authorList>
    </citation>
    <scope>NUCLEOTIDE SEQUENCE</scope>
    <source>
        <strain evidence="1">Expedition CK06-06</strain>
    </source>
</reference>
<gene>
    <name evidence="1" type="ORF">S12H4_38217</name>
</gene>
<organism evidence="1">
    <name type="scientific">marine sediment metagenome</name>
    <dbReference type="NCBI Taxonomy" id="412755"/>
    <lineage>
        <taxon>unclassified sequences</taxon>
        <taxon>metagenomes</taxon>
        <taxon>ecological metagenomes</taxon>
    </lineage>
</organism>
<evidence type="ECO:0000313" key="1">
    <source>
        <dbReference type="EMBL" id="GAI90441.1"/>
    </source>
</evidence>
<dbReference type="AlphaFoldDB" id="X1TGF4"/>
<accession>X1TGF4</accession>
<protein>
    <submittedName>
        <fullName evidence="1">Uncharacterized protein</fullName>
    </submittedName>
</protein>
<name>X1TGF4_9ZZZZ</name>
<comment type="caution">
    <text evidence="1">The sequence shown here is derived from an EMBL/GenBank/DDBJ whole genome shotgun (WGS) entry which is preliminary data.</text>
</comment>